<dbReference type="Proteomes" id="UP001605036">
    <property type="component" value="Unassembled WGS sequence"/>
</dbReference>
<comment type="caution">
    <text evidence="2">The sequence shown here is derived from an EMBL/GenBank/DDBJ whole genome shotgun (WGS) entry which is preliminary data.</text>
</comment>
<evidence type="ECO:0000256" key="1">
    <source>
        <dbReference type="ARBA" id="ARBA00009861"/>
    </source>
</evidence>
<gene>
    <name evidence="2" type="ORF">R1flu_015337</name>
</gene>
<protein>
    <submittedName>
        <fullName evidence="2">Uncharacterized protein</fullName>
    </submittedName>
</protein>
<keyword evidence="3" id="KW-1185">Reference proteome</keyword>
<name>A0ABD1YJ48_9MARC</name>
<dbReference type="PANTHER" id="PTHR31642">
    <property type="entry name" value="TRICHOTHECENE 3-O-ACETYLTRANSFERASE"/>
    <property type="match status" value="1"/>
</dbReference>
<dbReference type="PANTHER" id="PTHR31642:SF328">
    <property type="entry name" value="BAHD FAMILY ACYLTRANSFERASE"/>
    <property type="match status" value="1"/>
</dbReference>
<comment type="similarity">
    <text evidence="1">Belongs to the plant acyltransferase family.</text>
</comment>
<reference evidence="2 3" key="1">
    <citation type="submission" date="2024-09" db="EMBL/GenBank/DDBJ databases">
        <title>Chromosome-scale assembly of Riccia fluitans.</title>
        <authorList>
            <person name="Paukszto L."/>
            <person name="Sawicki J."/>
            <person name="Karawczyk K."/>
            <person name="Piernik-Szablinska J."/>
            <person name="Szczecinska M."/>
            <person name="Mazdziarz M."/>
        </authorList>
    </citation>
    <scope>NUCLEOTIDE SEQUENCE [LARGE SCALE GENOMIC DNA]</scope>
    <source>
        <strain evidence="2">Rf_01</strain>
        <tissue evidence="2">Aerial parts of the thallus</tissue>
    </source>
</reference>
<dbReference type="AlphaFoldDB" id="A0ABD1YJ48"/>
<dbReference type="Pfam" id="PF02458">
    <property type="entry name" value="Transferase"/>
    <property type="match status" value="1"/>
</dbReference>
<accession>A0ABD1YJ48</accession>
<dbReference type="InterPro" id="IPR050317">
    <property type="entry name" value="Plant_Fungal_Acyltransferase"/>
</dbReference>
<dbReference type="Gene3D" id="3.30.559.10">
    <property type="entry name" value="Chloramphenicol acetyltransferase-like domain"/>
    <property type="match status" value="2"/>
</dbReference>
<evidence type="ECO:0000313" key="3">
    <source>
        <dbReference type="Proteomes" id="UP001605036"/>
    </source>
</evidence>
<organism evidence="2 3">
    <name type="scientific">Riccia fluitans</name>
    <dbReference type="NCBI Taxonomy" id="41844"/>
    <lineage>
        <taxon>Eukaryota</taxon>
        <taxon>Viridiplantae</taxon>
        <taxon>Streptophyta</taxon>
        <taxon>Embryophyta</taxon>
        <taxon>Marchantiophyta</taxon>
        <taxon>Marchantiopsida</taxon>
        <taxon>Marchantiidae</taxon>
        <taxon>Marchantiales</taxon>
        <taxon>Ricciaceae</taxon>
        <taxon>Riccia</taxon>
    </lineage>
</organism>
<sequence>MFQKAGTGVSIAVGQTVERVLHFRHPHLISLVGVTGHRERSHTRMKAEVVTKHLVFPVGNSNLHQGETIVLSNNDQVMPRAHTRMSYFFSPSSADEKDFMSSEVLQESLAQTLAVFWPVAGKFKERANRGLDIECGAEGIEFLDVRFEGSFHDELGDHQPKAALASLLPADLPAMATPASETPLLKVQLSRFKCGKVCLTVAMHHLVCDGKGVTDFVTTWANIASGKGISAPPHLDRSLLQARNPPRPSFDHIEYSTLPPPTPSAITTMVAKLFEFSPHRIQNLKGEANRGQDGMPFTAFDAIAGHVWKCVTKAREIDKSKHVKLGFAIDGRQRFAPPLPATYFGNVNFYGDLVSEPLSHAAACIQEAKVRVNDEYMRSALDWVELHTSPLNIFPGFDFFCSSDLALTSWSRFPAYETDFGWGKPTFFGIPAPGWDGLVIFLPSQYGPDSINVMVGLTEEHMNNLLNDPSFSPVFPQST</sequence>
<dbReference type="EMBL" id="JBHFFA010000004">
    <property type="protein sequence ID" value="KAL2630651.1"/>
    <property type="molecule type" value="Genomic_DNA"/>
</dbReference>
<dbReference type="InterPro" id="IPR023213">
    <property type="entry name" value="CAT-like_dom_sf"/>
</dbReference>
<proteinExistence type="inferred from homology"/>
<evidence type="ECO:0000313" key="2">
    <source>
        <dbReference type="EMBL" id="KAL2630651.1"/>
    </source>
</evidence>